<evidence type="ECO:0000256" key="1">
    <source>
        <dbReference type="SAM" id="MobiDB-lite"/>
    </source>
</evidence>
<organism evidence="2 3">
    <name type="scientific">Romanomermis culicivorax</name>
    <name type="common">Nematode worm</name>
    <dbReference type="NCBI Taxonomy" id="13658"/>
    <lineage>
        <taxon>Eukaryota</taxon>
        <taxon>Metazoa</taxon>
        <taxon>Ecdysozoa</taxon>
        <taxon>Nematoda</taxon>
        <taxon>Enoplea</taxon>
        <taxon>Dorylaimia</taxon>
        <taxon>Mermithida</taxon>
        <taxon>Mermithoidea</taxon>
        <taxon>Mermithidae</taxon>
        <taxon>Romanomermis</taxon>
    </lineage>
</organism>
<dbReference type="WBParaSite" id="nRc.2.0.1.t10280-RA">
    <property type="protein sequence ID" value="nRc.2.0.1.t10280-RA"/>
    <property type="gene ID" value="nRc.2.0.1.g10280"/>
</dbReference>
<protein>
    <submittedName>
        <fullName evidence="3">Uncharacterized protein</fullName>
    </submittedName>
</protein>
<keyword evidence="2" id="KW-1185">Reference proteome</keyword>
<reference evidence="3" key="1">
    <citation type="submission" date="2022-11" db="UniProtKB">
        <authorList>
            <consortium name="WormBaseParasite"/>
        </authorList>
    </citation>
    <scope>IDENTIFICATION</scope>
</reference>
<proteinExistence type="predicted"/>
<dbReference type="Proteomes" id="UP000887565">
    <property type="component" value="Unplaced"/>
</dbReference>
<dbReference type="AlphaFoldDB" id="A0A915I7Z4"/>
<feature type="region of interest" description="Disordered" evidence="1">
    <location>
        <begin position="1"/>
        <end position="28"/>
    </location>
</feature>
<evidence type="ECO:0000313" key="2">
    <source>
        <dbReference type="Proteomes" id="UP000887565"/>
    </source>
</evidence>
<name>A0A915I7Z4_ROMCU</name>
<evidence type="ECO:0000313" key="3">
    <source>
        <dbReference type="WBParaSite" id="nRc.2.0.1.t10280-RA"/>
    </source>
</evidence>
<sequence length="114" mass="13769">MNVNSRAQLEHGSTRESGSDDLNADPDRHNQTSYKSMCLFIKWNITLLDDEYYYQYGEKTHHMHCIRKIQFNNKISNLELHNGTIHDIHLYYYFTILTLWFRLNNYLEFYGRAI</sequence>
<accession>A0A915I7Z4</accession>
<feature type="compositionally biased region" description="Basic and acidic residues" evidence="1">
    <location>
        <begin position="8"/>
        <end position="18"/>
    </location>
</feature>